<gene>
    <name evidence="1" type="ORF">K488DRAFT_85719</name>
</gene>
<name>A0ACB8QL80_9AGAM</name>
<reference evidence="1" key="2">
    <citation type="journal article" date="2022" name="New Phytol.">
        <title>Evolutionary transition to the ectomycorrhizal habit in the genomes of a hyperdiverse lineage of mushroom-forming fungi.</title>
        <authorList>
            <person name="Looney B."/>
            <person name="Miyauchi S."/>
            <person name="Morin E."/>
            <person name="Drula E."/>
            <person name="Courty P.E."/>
            <person name="Kohler A."/>
            <person name="Kuo A."/>
            <person name="LaButti K."/>
            <person name="Pangilinan J."/>
            <person name="Lipzen A."/>
            <person name="Riley R."/>
            <person name="Andreopoulos W."/>
            <person name="He G."/>
            <person name="Johnson J."/>
            <person name="Nolan M."/>
            <person name="Tritt A."/>
            <person name="Barry K.W."/>
            <person name="Grigoriev I.V."/>
            <person name="Nagy L.G."/>
            <person name="Hibbett D."/>
            <person name="Henrissat B."/>
            <person name="Matheny P.B."/>
            <person name="Labbe J."/>
            <person name="Martin F.M."/>
        </authorList>
    </citation>
    <scope>NUCLEOTIDE SEQUENCE</scope>
    <source>
        <strain evidence="1">EC-137</strain>
    </source>
</reference>
<reference evidence="1" key="1">
    <citation type="submission" date="2021-02" db="EMBL/GenBank/DDBJ databases">
        <authorList>
            <consortium name="DOE Joint Genome Institute"/>
            <person name="Ahrendt S."/>
            <person name="Looney B.P."/>
            <person name="Miyauchi S."/>
            <person name="Morin E."/>
            <person name="Drula E."/>
            <person name="Courty P.E."/>
            <person name="Chicoki N."/>
            <person name="Fauchery L."/>
            <person name="Kohler A."/>
            <person name="Kuo A."/>
            <person name="Labutti K."/>
            <person name="Pangilinan J."/>
            <person name="Lipzen A."/>
            <person name="Riley R."/>
            <person name="Andreopoulos W."/>
            <person name="He G."/>
            <person name="Johnson J."/>
            <person name="Barry K.W."/>
            <person name="Grigoriev I.V."/>
            <person name="Nagy L."/>
            <person name="Hibbett D."/>
            <person name="Henrissat B."/>
            <person name="Matheny P.B."/>
            <person name="Labbe J."/>
            <person name="Martin F."/>
        </authorList>
    </citation>
    <scope>NUCLEOTIDE SEQUENCE</scope>
    <source>
        <strain evidence="1">EC-137</strain>
    </source>
</reference>
<dbReference type="EMBL" id="MU273541">
    <property type="protein sequence ID" value="KAI0032614.1"/>
    <property type="molecule type" value="Genomic_DNA"/>
</dbReference>
<sequence>MSAFLVVSSDITQTPTAFLGGYYLAICLEMLETSFIVSQLILFYGSADAYPALVHSCVAFVSFFSFVQTTCEFLTAWKMLVDGEFVVLRRGWGWYPALVPVFTIILSAPVQALYTWRCYLILKRKPLIPLLLSMGIIAAVVVHIYAGVTYYSRIGTYNPAPVPAIVCSLAIQIGLDIALSSILFTFLLRSFRSTYNDQARRFVTRLMIVAWESALPPTMDAIAALVVYITSTYGAGSEPSDSAKVGWATPTQNILGKLGLTNGAA</sequence>
<accession>A0ACB8QL80</accession>
<evidence type="ECO:0000313" key="2">
    <source>
        <dbReference type="Proteomes" id="UP000814128"/>
    </source>
</evidence>
<proteinExistence type="predicted"/>
<organism evidence="1 2">
    <name type="scientific">Vararia minispora EC-137</name>
    <dbReference type="NCBI Taxonomy" id="1314806"/>
    <lineage>
        <taxon>Eukaryota</taxon>
        <taxon>Fungi</taxon>
        <taxon>Dikarya</taxon>
        <taxon>Basidiomycota</taxon>
        <taxon>Agaricomycotina</taxon>
        <taxon>Agaricomycetes</taxon>
        <taxon>Russulales</taxon>
        <taxon>Lachnocladiaceae</taxon>
        <taxon>Vararia</taxon>
    </lineage>
</organism>
<dbReference type="Proteomes" id="UP000814128">
    <property type="component" value="Unassembled WGS sequence"/>
</dbReference>
<keyword evidence="2" id="KW-1185">Reference proteome</keyword>
<evidence type="ECO:0000313" key="1">
    <source>
        <dbReference type="EMBL" id="KAI0032614.1"/>
    </source>
</evidence>
<protein>
    <submittedName>
        <fullName evidence="1">Uncharacterized protein</fullName>
    </submittedName>
</protein>
<comment type="caution">
    <text evidence="1">The sequence shown here is derived from an EMBL/GenBank/DDBJ whole genome shotgun (WGS) entry which is preliminary data.</text>
</comment>